<organism evidence="1">
    <name type="scientific">bioreactor metagenome</name>
    <dbReference type="NCBI Taxonomy" id="1076179"/>
    <lineage>
        <taxon>unclassified sequences</taxon>
        <taxon>metagenomes</taxon>
        <taxon>ecological metagenomes</taxon>
    </lineage>
</organism>
<dbReference type="EMBL" id="VSSQ01084636">
    <property type="protein sequence ID" value="MPN32559.1"/>
    <property type="molecule type" value="Genomic_DNA"/>
</dbReference>
<name>A0A645H3I7_9ZZZZ</name>
<comment type="caution">
    <text evidence="1">The sequence shown here is derived from an EMBL/GenBank/DDBJ whole genome shotgun (WGS) entry which is preliminary data.</text>
</comment>
<evidence type="ECO:0000313" key="1">
    <source>
        <dbReference type="EMBL" id="MPN32559.1"/>
    </source>
</evidence>
<proteinExistence type="predicted"/>
<accession>A0A645H3I7</accession>
<sequence>MVPFSNAPFPRDNIIEQIAAQRSLRDKIIGVGIGKAGIVYIQNIITL</sequence>
<reference evidence="1" key="1">
    <citation type="submission" date="2019-08" db="EMBL/GenBank/DDBJ databases">
        <authorList>
            <person name="Kucharzyk K."/>
            <person name="Murdoch R.W."/>
            <person name="Higgins S."/>
            <person name="Loffler F."/>
        </authorList>
    </citation>
    <scope>NUCLEOTIDE SEQUENCE</scope>
</reference>
<gene>
    <name evidence="1" type="ORF">SDC9_180038</name>
</gene>
<dbReference type="AlphaFoldDB" id="A0A645H3I7"/>
<protein>
    <submittedName>
        <fullName evidence="1">Uncharacterized protein</fullName>
    </submittedName>
</protein>